<feature type="transmembrane region" description="Helical" evidence="1">
    <location>
        <begin position="124"/>
        <end position="142"/>
    </location>
</feature>
<evidence type="ECO:0000259" key="2">
    <source>
        <dbReference type="Pfam" id="PF12166"/>
    </source>
</evidence>
<dbReference type="OrthoDB" id="313451at2759"/>
<dbReference type="Pfam" id="PF12166">
    <property type="entry name" value="Piezo_cap"/>
    <property type="match status" value="1"/>
</dbReference>
<accession>A0A1R2CWL8</accession>
<comment type="caution">
    <text evidence="4">The sequence shown here is derived from an EMBL/GenBank/DDBJ whole genome shotgun (WGS) entry which is preliminary data.</text>
</comment>
<dbReference type="AlphaFoldDB" id="A0A1R2CWL8"/>
<keyword evidence="1" id="KW-1133">Transmembrane helix</keyword>
<name>A0A1R2CWL8_9CILI</name>
<feature type="transmembrane region" description="Helical" evidence="1">
    <location>
        <begin position="285"/>
        <end position="306"/>
    </location>
</feature>
<dbReference type="GO" id="GO:0008381">
    <property type="term" value="F:mechanosensitive monoatomic ion channel activity"/>
    <property type="evidence" value="ECO:0007669"/>
    <property type="project" value="InterPro"/>
</dbReference>
<feature type="domain" description="Piezo THU9 and anchor" evidence="3">
    <location>
        <begin position="121"/>
        <end position="307"/>
    </location>
</feature>
<dbReference type="Proteomes" id="UP000187209">
    <property type="component" value="Unassembled WGS sequence"/>
</dbReference>
<gene>
    <name evidence="4" type="ORF">SteCoe_3647</name>
</gene>
<evidence type="ECO:0000313" key="4">
    <source>
        <dbReference type="EMBL" id="OMJ93404.1"/>
    </source>
</evidence>
<feature type="transmembrane region" description="Helical" evidence="1">
    <location>
        <begin position="175"/>
        <end position="194"/>
    </location>
</feature>
<keyword evidence="5" id="KW-1185">Reference proteome</keyword>
<dbReference type="GO" id="GO:0042391">
    <property type="term" value="P:regulation of membrane potential"/>
    <property type="evidence" value="ECO:0007669"/>
    <property type="project" value="TreeGrafter"/>
</dbReference>
<keyword evidence="1" id="KW-0472">Membrane</keyword>
<dbReference type="GO" id="GO:0005261">
    <property type="term" value="F:monoatomic cation channel activity"/>
    <property type="evidence" value="ECO:0007669"/>
    <property type="project" value="TreeGrafter"/>
</dbReference>
<feature type="domain" description="Piezo non-specific cation channel cap" evidence="2">
    <location>
        <begin position="365"/>
        <end position="626"/>
    </location>
</feature>
<dbReference type="GO" id="GO:0050982">
    <property type="term" value="P:detection of mechanical stimulus"/>
    <property type="evidence" value="ECO:0007669"/>
    <property type="project" value="TreeGrafter"/>
</dbReference>
<evidence type="ECO:0000313" key="5">
    <source>
        <dbReference type="Proteomes" id="UP000187209"/>
    </source>
</evidence>
<dbReference type="Pfam" id="PF24874">
    <property type="entry name" value="Piezo_THU9_anchor"/>
    <property type="match status" value="1"/>
</dbReference>
<organism evidence="4 5">
    <name type="scientific">Stentor coeruleus</name>
    <dbReference type="NCBI Taxonomy" id="5963"/>
    <lineage>
        <taxon>Eukaryota</taxon>
        <taxon>Sar</taxon>
        <taxon>Alveolata</taxon>
        <taxon>Ciliophora</taxon>
        <taxon>Postciliodesmatophora</taxon>
        <taxon>Heterotrichea</taxon>
        <taxon>Heterotrichida</taxon>
        <taxon>Stentoridae</taxon>
        <taxon>Stentor</taxon>
    </lineage>
</organism>
<dbReference type="PANTHER" id="PTHR13167">
    <property type="entry name" value="PIEZO-TYPE MECHANOSENSITIVE ION CHANNEL COMPONENT"/>
    <property type="match status" value="1"/>
</dbReference>
<reference evidence="4 5" key="1">
    <citation type="submission" date="2016-11" db="EMBL/GenBank/DDBJ databases">
        <title>The macronuclear genome of Stentor coeruleus: a giant cell with tiny introns.</title>
        <authorList>
            <person name="Slabodnick M."/>
            <person name="Ruby J.G."/>
            <person name="Reiff S.B."/>
            <person name="Swart E.C."/>
            <person name="Gosai S."/>
            <person name="Prabakaran S."/>
            <person name="Witkowska E."/>
            <person name="Larue G.E."/>
            <person name="Fisher S."/>
            <person name="Freeman R.M."/>
            <person name="Gunawardena J."/>
            <person name="Chu W."/>
            <person name="Stover N.A."/>
            <person name="Gregory B.D."/>
            <person name="Nowacki M."/>
            <person name="Derisi J."/>
            <person name="Roy S.W."/>
            <person name="Marshall W.F."/>
            <person name="Sood P."/>
        </authorList>
    </citation>
    <scope>NUCLEOTIDE SEQUENCE [LARGE SCALE GENOMIC DNA]</scope>
    <source>
        <strain evidence="4">WM001</strain>
    </source>
</reference>
<dbReference type="GO" id="GO:0016020">
    <property type="term" value="C:membrane"/>
    <property type="evidence" value="ECO:0007669"/>
    <property type="project" value="InterPro"/>
</dbReference>
<dbReference type="InterPro" id="IPR027272">
    <property type="entry name" value="Piezo"/>
</dbReference>
<feature type="transmembrane region" description="Helical" evidence="1">
    <location>
        <begin position="20"/>
        <end position="39"/>
    </location>
</feature>
<dbReference type="EMBL" id="MPUH01000043">
    <property type="protein sequence ID" value="OMJ93404.1"/>
    <property type="molecule type" value="Genomic_DNA"/>
</dbReference>
<dbReference type="PANTHER" id="PTHR13167:SF25">
    <property type="entry name" value="PIEZO-TYPE MECHANOSENSITIVE ION CHANNEL COMPONENT"/>
    <property type="match status" value="1"/>
</dbReference>
<keyword evidence="1" id="KW-0812">Transmembrane</keyword>
<feature type="transmembrane region" description="Helical" evidence="1">
    <location>
        <begin position="542"/>
        <end position="563"/>
    </location>
</feature>
<dbReference type="InterPro" id="IPR056770">
    <property type="entry name" value="Piezo_THU9_anchor"/>
</dbReference>
<dbReference type="GO" id="GO:0071260">
    <property type="term" value="P:cellular response to mechanical stimulus"/>
    <property type="evidence" value="ECO:0007669"/>
    <property type="project" value="TreeGrafter"/>
</dbReference>
<dbReference type="InterPro" id="IPR031334">
    <property type="entry name" value="Piezo_cap_dom"/>
</dbReference>
<proteinExistence type="predicted"/>
<evidence type="ECO:0000259" key="3">
    <source>
        <dbReference type="Pfam" id="PF24874"/>
    </source>
</evidence>
<protein>
    <submittedName>
        <fullName evidence="4">Uncharacterized protein</fullName>
    </submittedName>
</protein>
<sequence length="640" mass="74775">MDGNTQDISQALRSNQFQGRMIVSLMFQLSIIIAERYFYVSRTSQAFKDAHETEQVTQAIEKARSSIKTPTGRFRSSTAWGEEVKIRSTSFSVSTLAKGHLESVNPFLPVLNEDSRRLPMYLRLYIHIFLLIIVHVVVFWYLPINGNHAAFGTYYCNVQENSDLERCNDFENNHFIQYFYFLYLIYLIFAGLQIKYSLPSFSKVTFPFMRRSEPMNYYIFKGYRSAPFLFEIRTLMDWIFTTTSLNLFQWFKFEDIYAQLFINECYQRSLEYKNYGDRVTKLEKCYMGVCGLLIILVIILLPLLIFSTLNPITELNPVISASLDVNFEYNGRRFNLYSIASADKLMNISEEAWNDEYEFTKVPSLISEDRNLMQKIVMPADSDSIWTITPPGKRKLCHIVEEAYESSENQTLETNTSMKYTDAQIEVKYSFTRNFPKKDDHISLYKSKKMERNALDYFNQVVCFNGTQTIHIPQFFFQIIRLPSNGETITPITVEHNDFISDLVMTLEEQNQYKWWNVSTLSQKNDSQGVIFFTISDEYSKITLNFSILTFYISVVYVLGALIKYATKGVSYNLVMTDMKDPKDLKTICEGILVSRMIGNLKKEEELYFELLDILRSPELTKMITGKSSIRKDDENKKDR</sequence>
<evidence type="ECO:0000256" key="1">
    <source>
        <dbReference type="SAM" id="Phobius"/>
    </source>
</evidence>